<evidence type="ECO:0000313" key="2">
    <source>
        <dbReference type="EMBL" id="KAH0773511.1"/>
    </source>
</evidence>
<keyword evidence="1" id="KW-0472">Membrane</keyword>
<evidence type="ECO:0000313" key="3">
    <source>
        <dbReference type="Proteomes" id="UP000826656"/>
    </source>
</evidence>
<gene>
    <name evidence="2" type="ORF">KY290_010648</name>
</gene>
<organism evidence="2 3">
    <name type="scientific">Solanum tuberosum</name>
    <name type="common">Potato</name>
    <dbReference type="NCBI Taxonomy" id="4113"/>
    <lineage>
        <taxon>Eukaryota</taxon>
        <taxon>Viridiplantae</taxon>
        <taxon>Streptophyta</taxon>
        <taxon>Embryophyta</taxon>
        <taxon>Tracheophyta</taxon>
        <taxon>Spermatophyta</taxon>
        <taxon>Magnoliopsida</taxon>
        <taxon>eudicotyledons</taxon>
        <taxon>Gunneridae</taxon>
        <taxon>Pentapetalae</taxon>
        <taxon>asterids</taxon>
        <taxon>lamiids</taxon>
        <taxon>Solanales</taxon>
        <taxon>Solanaceae</taxon>
        <taxon>Solanoideae</taxon>
        <taxon>Solaneae</taxon>
        <taxon>Solanum</taxon>
    </lineage>
</organism>
<keyword evidence="1" id="KW-1133">Transmembrane helix</keyword>
<accession>A0ABQ7VYD5</accession>
<name>A0ABQ7VYD5_SOLTU</name>
<evidence type="ECO:0000256" key="1">
    <source>
        <dbReference type="SAM" id="Phobius"/>
    </source>
</evidence>
<dbReference type="EMBL" id="JAIVGD010000005">
    <property type="protein sequence ID" value="KAH0773511.1"/>
    <property type="molecule type" value="Genomic_DNA"/>
</dbReference>
<comment type="caution">
    <text evidence="2">The sequence shown here is derived from an EMBL/GenBank/DDBJ whole genome shotgun (WGS) entry which is preliminary data.</text>
</comment>
<dbReference type="Proteomes" id="UP000826656">
    <property type="component" value="Unassembled WGS sequence"/>
</dbReference>
<protein>
    <submittedName>
        <fullName evidence="2">Uncharacterized protein</fullName>
    </submittedName>
</protein>
<reference evidence="2 3" key="1">
    <citation type="journal article" date="2021" name="bioRxiv">
        <title>Chromosome-scale and haplotype-resolved genome assembly of a tetraploid potato cultivar.</title>
        <authorList>
            <person name="Sun H."/>
            <person name="Jiao W.-B."/>
            <person name="Krause K."/>
            <person name="Campoy J.A."/>
            <person name="Goel M."/>
            <person name="Folz-Donahue K."/>
            <person name="Kukat C."/>
            <person name="Huettel B."/>
            <person name="Schneeberger K."/>
        </authorList>
    </citation>
    <scope>NUCLEOTIDE SEQUENCE [LARGE SCALE GENOMIC DNA]</scope>
    <source>
        <strain evidence="2">SolTubOtavaFocal</strain>
        <tissue evidence="2">Leaves</tissue>
    </source>
</reference>
<keyword evidence="1" id="KW-0812">Transmembrane</keyword>
<feature type="transmembrane region" description="Helical" evidence="1">
    <location>
        <begin position="57"/>
        <end position="81"/>
    </location>
</feature>
<sequence length="122" mass="13794">MCYITSLTQPNTSFYITTAQLGGGLHYKLYTTGYRLLHYNIPAGRRLYITSFTKQDAGLYIITALPVEGLYIISYFTYITFTTQQKGHQQSTTHYNEEPPLSSKLGQVSAMLSTVNYVKDSL</sequence>
<keyword evidence="3" id="KW-1185">Reference proteome</keyword>
<proteinExistence type="predicted"/>